<dbReference type="Proteomes" id="UP001220662">
    <property type="component" value="Unassembled WGS sequence"/>
</dbReference>
<dbReference type="InterPro" id="IPR041694">
    <property type="entry name" value="ADH_N_2"/>
</dbReference>
<dbReference type="InterPro" id="IPR045010">
    <property type="entry name" value="MDR_fam"/>
</dbReference>
<organism evidence="3 4">
    <name type="scientific">Pseudomonas citronellolis</name>
    <dbReference type="NCBI Taxonomy" id="53408"/>
    <lineage>
        <taxon>Bacteria</taxon>
        <taxon>Pseudomonadati</taxon>
        <taxon>Pseudomonadota</taxon>
        <taxon>Gammaproteobacteria</taxon>
        <taxon>Pseudomonadales</taxon>
        <taxon>Pseudomonadaceae</taxon>
        <taxon>Pseudomonas</taxon>
    </lineage>
</organism>
<dbReference type="Gene3D" id="3.40.50.720">
    <property type="entry name" value="NAD(P)-binding Rossmann-like Domain"/>
    <property type="match status" value="1"/>
</dbReference>
<dbReference type="SUPFAM" id="SSF51735">
    <property type="entry name" value="NAD(P)-binding Rossmann-fold domains"/>
    <property type="match status" value="1"/>
</dbReference>
<dbReference type="Gene3D" id="3.90.180.10">
    <property type="entry name" value="Medium-chain alcohol dehydrogenases, catalytic domain"/>
    <property type="match status" value="1"/>
</dbReference>
<proteinExistence type="predicted"/>
<feature type="domain" description="Enoyl reductase (ER)" evidence="2">
    <location>
        <begin position="15"/>
        <end position="334"/>
    </location>
</feature>
<evidence type="ECO:0000313" key="3">
    <source>
        <dbReference type="EMBL" id="MDF3842969.1"/>
    </source>
</evidence>
<evidence type="ECO:0000256" key="1">
    <source>
        <dbReference type="ARBA" id="ARBA00023002"/>
    </source>
</evidence>
<name>A0AAW6P9V5_9PSED</name>
<keyword evidence="1" id="KW-0560">Oxidoreductase</keyword>
<dbReference type="PANTHER" id="PTHR43205:SF7">
    <property type="entry name" value="PROSTAGLANDIN REDUCTASE 1"/>
    <property type="match status" value="1"/>
</dbReference>
<dbReference type="CDD" id="cd05288">
    <property type="entry name" value="PGDH"/>
    <property type="match status" value="1"/>
</dbReference>
<dbReference type="FunFam" id="3.40.50.720:FF:000121">
    <property type="entry name" value="Prostaglandin reductase 2"/>
    <property type="match status" value="1"/>
</dbReference>
<sequence length="336" mass="35710">MENLIVRYAREAPPGPLSADVFAVERKPLPRLQDGEVLVRTLYLSIDAGSRAQLDDRSDYVIKAPLGKVPGSSGAVAEVVDSRHPAWQAGDLLVTGHARWQLYQVIKPSSDPLLRRIDPSLGPLDLHLGALGMVGFTAYIGVFEVGQVRSGDTLLVSAAAGATGSLAGQFGKIAGARVVGIAGGASKCTLVRDELGLDACVDYKNGDLGSALRKACPEGVDVYYENVGGSVQQAAFACLNDFGRVALCGQIGQYSGEGASPGPNLMVAVLKRLSIRGFLAMDHLPQYDEFLQSASRWYQEGRLVHRCTVTHGLENIHEAINSLVSGQNIGKQVCKL</sequence>
<dbReference type="SUPFAM" id="SSF50129">
    <property type="entry name" value="GroES-like"/>
    <property type="match status" value="1"/>
</dbReference>
<dbReference type="InterPro" id="IPR020843">
    <property type="entry name" value="ER"/>
</dbReference>
<dbReference type="GO" id="GO:0016628">
    <property type="term" value="F:oxidoreductase activity, acting on the CH-CH group of donors, NAD or NADP as acceptor"/>
    <property type="evidence" value="ECO:0007669"/>
    <property type="project" value="InterPro"/>
</dbReference>
<evidence type="ECO:0000259" key="2">
    <source>
        <dbReference type="SMART" id="SM00829"/>
    </source>
</evidence>
<comment type="caution">
    <text evidence="3">The sequence shown here is derived from an EMBL/GenBank/DDBJ whole genome shotgun (WGS) entry which is preliminary data.</text>
</comment>
<dbReference type="AlphaFoldDB" id="A0AAW6P9V5"/>
<gene>
    <name evidence="3" type="ORF">P3W55_14755</name>
</gene>
<dbReference type="SMART" id="SM00829">
    <property type="entry name" value="PKS_ER"/>
    <property type="match status" value="1"/>
</dbReference>
<reference evidence="3" key="1">
    <citation type="submission" date="2023-03" db="EMBL/GenBank/DDBJ databases">
        <title>Draft assemblies of triclosan tolerant bacteria isolated from returned activated sludge.</title>
        <authorList>
            <person name="Van Hamelsveld S."/>
        </authorList>
    </citation>
    <scope>NUCLEOTIDE SEQUENCE</scope>
    <source>
        <strain evidence="3">GW210015_S63</strain>
    </source>
</reference>
<accession>A0AAW6P9V5</accession>
<dbReference type="InterPro" id="IPR013149">
    <property type="entry name" value="ADH-like_C"/>
</dbReference>
<dbReference type="Pfam" id="PF00107">
    <property type="entry name" value="ADH_zinc_N"/>
    <property type="match status" value="1"/>
</dbReference>
<dbReference type="PANTHER" id="PTHR43205">
    <property type="entry name" value="PROSTAGLANDIN REDUCTASE"/>
    <property type="match status" value="1"/>
</dbReference>
<dbReference type="EMBL" id="JARJLR010000246">
    <property type="protein sequence ID" value="MDF3842969.1"/>
    <property type="molecule type" value="Genomic_DNA"/>
</dbReference>
<dbReference type="Pfam" id="PF16884">
    <property type="entry name" value="ADH_N_2"/>
    <property type="match status" value="1"/>
</dbReference>
<dbReference type="RefSeq" id="WP_276214824.1">
    <property type="nucleotide sequence ID" value="NZ_JARJLR010000246.1"/>
</dbReference>
<protein>
    <submittedName>
        <fullName evidence="3">NADP-dependent oxidoreductase</fullName>
    </submittedName>
</protein>
<dbReference type="InterPro" id="IPR011032">
    <property type="entry name" value="GroES-like_sf"/>
</dbReference>
<dbReference type="InterPro" id="IPR036291">
    <property type="entry name" value="NAD(P)-bd_dom_sf"/>
</dbReference>
<evidence type="ECO:0000313" key="4">
    <source>
        <dbReference type="Proteomes" id="UP001220662"/>
    </source>
</evidence>